<feature type="signal peptide" evidence="3">
    <location>
        <begin position="1"/>
        <end position="22"/>
    </location>
</feature>
<protein>
    <submittedName>
        <fullName evidence="4">Uncharacterized protein</fullName>
    </submittedName>
</protein>
<feature type="region of interest" description="Disordered" evidence="1">
    <location>
        <begin position="201"/>
        <end position="238"/>
    </location>
</feature>
<evidence type="ECO:0000256" key="2">
    <source>
        <dbReference type="SAM" id="Phobius"/>
    </source>
</evidence>
<keyword evidence="2" id="KW-0472">Membrane</keyword>
<dbReference type="Proteomes" id="UP001305414">
    <property type="component" value="Unassembled WGS sequence"/>
</dbReference>
<evidence type="ECO:0000256" key="1">
    <source>
        <dbReference type="SAM" id="MobiDB-lite"/>
    </source>
</evidence>
<feature type="compositionally biased region" description="Polar residues" evidence="1">
    <location>
        <begin position="201"/>
        <end position="211"/>
    </location>
</feature>
<feature type="transmembrane region" description="Helical" evidence="2">
    <location>
        <begin position="651"/>
        <end position="672"/>
    </location>
</feature>
<dbReference type="EMBL" id="JAWHQM010000018">
    <property type="protein sequence ID" value="KAK5631153.1"/>
    <property type="molecule type" value="Genomic_DNA"/>
</dbReference>
<evidence type="ECO:0000256" key="3">
    <source>
        <dbReference type="SAM" id="SignalP"/>
    </source>
</evidence>
<feature type="transmembrane region" description="Helical" evidence="2">
    <location>
        <begin position="679"/>
        <end position="700"/>
    </location>
</feature>
<gene>
    <name evidence="4" type="ORF">RRF57_006868</name>
</gene>
<dbReference type="AlphaFoldDB" id="A0AAN7UJZ4"/>
<keyword evidence="5" id="KW-1185">Reference proteome</keyword>
<organism evidence="4 5">
    <name type="scientific">Xylaria bambusicola</name>
    <dbReference type="NCBI Taxonomy" id="326684"/>
    <lineage>
        <taxon>Eukaryota</taxon>
        <taxon>Fungi</taxon>
        <taxon>Dikarya</taxon>
        <taxon>Ascomycota</taxon>
        <taxon>Pezizomycotina</taxon>
        <taxon>Sordariomycetes</taxon>
        <taxon>Xylariomycetidae</taxon>
        <taxon>Xylariales</taxon>
        <taxon>Xylariaceae</taxon>
        <taxon>Xylaria</taxon>
    </lineage>
</organism>
<reference evidence="4 5" key="1">
    <citation type="submission" date="2023-10" db="EMBL/GenBank/DDBJ databases">
        <title>Draft genome sequence of Xylaria bambusicola isolate GMP-LS, the root and basal stem rot pathogen of sugarcane in Indonesia.</title>
        <authorList>
            <person name="Selvaraj P."/>
            <person name="Muralishankar V."/>
            <person name="Muruganantham S."/>
            <person name="Sp S."/>
            <person name="Haryani S."/>
            <person name="Lau K.J.X."/>
            <person name="Naqvi N.I."/>
        </authorList>
    </citation>
    <scope>NUCLEOTIDE SEQUENCE [LARGE SCALE GENOMIC DNA]</scope>
    <source>
        <strain evidence="4">GMP-LS</strain>
    </source>
</reference>
<accession>A0AAN7UJZ4</accession>
<name>A0AAN7UJZ4_9PEZI</name>
<proteinExistence type="predicted"/>
<comment type="caution">
    <text evidence="4">The sequence shown here is derived from an EMBL/GenBank/DDBJ whole genome shotgun (WGS) entry which is preliminary data.</text>
</comment>
<keyword evidence="3" id="KW-0732">Signal</keyword>
<keyword evidence="2" id="KW-0812">Transmembrane</keyword>
<keyword evidence="2" id="KW-1133">Transmembrane helix</keyword>
<sequence length="704" mass="78795">MVGLLRGWVVGWWVGLARQADASADVDLSARIHKSKSVIQTKYESDGDSELWSTSAPPSIVFSNQSESGATSQSSRPEIFVASTDHLAYMFLEDIELKELFKSALDDPKIGGEKLERNFSRILVAYSKELQAIAATEPQRQAVNIVKRGATSIARSIRRAINPEPVTTLANIKATGDDTLSRNTSKLTTIEEFLRKLPSKSTYDPNLSDDSIPNYYKSDVDFPPPDDSIESERGSDDDFKELEINPNGHDDFPTLRQVEDFLKSGLPIANLRERLKNFVFPAAHARPFGKTIETKDNIIPDIKAKPESDQRSEETCCQGGQLAFSKDPAIDLNCTNEELEVMKLFQDLFFLPQSLPEFIDMIFDLFKIPSAEEPELPSKTRVRWKCQCGTQLYDDFSELVPDSLSLLQLQLQQTKDAQSSAPRNIKEIIQAWIKDTFSVARRMIPGKVHSASGRQQDTGLPLHSLNSPTTKRQGLQASGIDLHLMLCIGKGQELPTFYQASVSNVSNDEQLFQFLRTQYWKLRNLPSWFTFRCVKRLSLTQFEVDANDFAMLDPNDGTCNPQCTCLPPVGRITGNEYCCSPAPETPLPSHPAISPKVLTHYFKKMHAFKKLQTKIYKQLPKRTSKLDHAGPDDTRIAWGIHFEEGWHWRTVYFLVFLSTSCSLAFGVAWAVVKKSIGDAFTAASFGATICSALIALLAWASMDA</sequence>
<feature type="chain" id="PRO_5042883182" evidence="3">
    <location>
        <begin position="23"/>
        <end position="704"/>
    </location>
</feature>
<evidence type="ECO:0000313" key="4">
    <source>
        <dbReference type="EMBL" id="KAK5631153.1"/>
    </source>
</evidence>
<evidence type="ECO:0000313" key="5">
    <source>
        <dbReference type="Proteomes" id="UP001305414"/>
    </source>
</evidence>